<dbReference type="FunCoup" id="E1Z774">
    <property type="interactions" value="199"/>
</dbReference>
<keyword evidence="3" id="KW-0464">Manganese</keyword>
<keyword evidence="8" id="KW-1185">Reference proteome</keyword>
<dbReference type="SMART" id="SM00156">
    <property type="entry name" value="PP2Ac"/>
    <property type="match status" value="1"/>
</dbReference>
<protein>
    <recommendedName>
        <fullName evidence="4">Serine/threonine-protein phosphatase</fullName>
        <ecNumber evidence="4">3.1.3.16</ecNumber>
    </recommendedName>
</protein>
<dbReference type="InParanoid" id="E1Z774"/>
<dbReference type="InterPro" id="IPR004843">
    <property type="entry name" value="Calcineurin-like_PHP"/>
</dbReference>
<evidence type="ECO:0000256" key="3">
    <source>
        <dbReference type="ARBA" id="ARBA00023211"/>
    </source>
</evidence>
<dbReference type="STRING" id="554065.E1Z774"/>
<dbReference type="PANTHER" id="PTHR45668">
    <property type="entry name" value="SERINE/THREONINE-PROTEIN PHOSPHATASE 5-RELATED"/>
    <property type="match status" value="1"/>
</dbReference>
<evidence type="ECO:0000259" key="6">
    <source>
        <dbReference type="PROSITE" id="PS00125"/>
    </source>
</evidence>
<evidence type="ECO:0000313" key="8">
    <source>
        <dbReference type="Proteomes" id="UP000008141"/>
    </source>
</evidence>
<comment type="similarity">
    <text evidence="4">Belongs to the PPP phosphatase family.</text>
</comment>
<dbReference type="GO" id="GO:0004722">
    <property type="term" value="F:protein serine/threonine phosphatase activity"/>
    <property type="evidence" value="ECO:0007669"/>
    <property type="project" value="UniProtKB-EC"/>
</dbReference>
<dbReference type="GO" id="GO:0046872">
    <property type="term" value="F:metal ion binding"/>
    <property type="evidence" value="ECO:0007669"/>
    <property type="project" value="UniProtKB-KW"/>
</dbReference>
<dbReference type="EC" id="3.1.3.16" evidence="4"/>
<dbReference type="eggNOG" id="KOG0376">
    <property type="taxonomic scope" value="Eukaryota"/>
</dbReference>
<name>E1Z774_CHLVA</name>
<dbReference type="EMBL" id="GL433838">
    <property type="protein sequence ID" value="EFN58373.1"/>
    <property type="molecule type" value="Genomic_DNA"/>
</dbReference>
<accession>E1Z774</accession>
<evidence type="ECO:0000256" key="1">
    <source>
        <dbReference type="ARBA" id="ARBA00001936"/>
    </source>
</evidence>
<reference evidence="7 8" key="1">
    <citation type="journal article" date="2010" name="Plant Cell">
        <title>The Chlorella variabilis NC64A genome reveals adaptation to photosymbiosis, coevolution with viruses, and cryptic sex.</title>
        <authorList>
            <person name="Blanc G."/>
            <person name="Duncan G."/>
            <person name="Agarkova I."/>
            <person name="Borodovsky M."/>
            <person name="Gurnon J."/>
            <person name="Kuo A."/>
            <person name="Lindquist E."/>
            <person name="Lucas S."/>
            <person name="Pangilinan J."/>
            <person name="Polle J."/>
            <person name="Salamov A."/>
            <person name="Terry A."/>
            <person name="Yamada T."/>
            <person name="Dunigan D.D."/>
            <person name="Grigoriev I.V."/>
            <person name="Claverie J.M."/>
            <person name="Van Etten J.L."/>
        </authorList>
    </citation>
    <scope>NUCLEOTIDE SEQUENCE [LARGE SCALE GENOMIC DNA]</scope>
    <source>
        <strain evidence="7 8">NC64A</strain>
    </source>
</reference>
<evidence type="ECO:0000256" key="2">
    <source>
        <dbReference type="ARBA" id="ARBA00022723"/>
    </source>
</evidence>
<dbReference type="InterPro" id="IPR006186">
    <property type="entry name" value="Ser/Thr-sp_prot-phosphatase"/>
</dbReference>
<dbReference type="Gene3D" id="3.60.21.10">
    <property type="match status" value="1"/>
</dbReference>
<proteinExistence type="inferred from homology"/>
<keyword evidence="2" id="KW-0479">Metal-binding</keyword>
<dbReference type="SUPFAM" id="SSF56300">
    <property type="entry name" value="Metallo-dependent phosphatases"/>
    <property type="match status" value="1"/>
</dbReference>
<dbReference type="PRINTS" id="PR00114">
    <property type="entry name" value="STPHPHTASE"/>
</dbReference>
<comment type="catalytic activity">
    <reaction evidence="4">
        <text>O-phospho-L-threonyl-[protein] + H2O = L-threonyl-[protein] + phosphate</text>
        <dbReference type="Rhea" id="RHEA:47004"/>
        <dbReference type="Rhea" id="RHEA-COMP:11060"/>
        <dbReference type="Rhea" id="RHEA-COMP:11605"/>
        <dbReference type="ChEBI" id="CHEBI:15377"/>
        <dbReference type="ChEBI" id="CHEBI:30013"/>
        <dbReference type="ChEBI" id="CHEBI:43474"/>
        <dbReference type="ChEBI" id="CHEBI:61977"/>
        <dbReference type="EC" id="3.1.3.16"/>
    </reaction>
</comment>
<feature type="domain" description="Serine/threonine specific protein phosphatases" evidence="6">
    <location>
        <begin position="79"/>
        <end position="84"/>
    </location>
</feature>
<evidence type="ECO:0000256" key="4">
    <source>
        <dbReference type="RuleBase" id="RU004273"/>
    </source>
</evidence>
<comment type="cofactor">
    <cofactor evidence="1">
        <name>Mn(2+)</name>
        <dbReference type="ChEBI" id="CHEBI:29035"/>
    </cofactor>
</comment>
<dbReference type="KEGG" id="cvr:CHLNCDRAFT_20762"/>
<dbReference type="InterPro" id="IPR051134">
    <property type="entry name" value="PPP_phosphatase"/>
</dbReference>
<feature type="compositionally biased region" description="Polar residues" evidence="5">
    <location>
        <begin position="359"/>
        <end position="372"/>
    </location>
</feature>
<dbReference type="InterPro" id="IPR029052">
    <property type="entry name" value="Metallo-depent_PP-like"/>
</dbReference>
<dbReference type="Pfam" id="PF00149">
    <property type="entry name" value="Metallophos"/>
    <property type="match status" value="1"/>
</dbReference>
<feature type="compositionally biased region" description="Low complexity" evidence="5">
    <location>
        <begin position="373"/>
        <end position="399"/>
    </location>
</feature>
<keyword evidence="4" id="KW-0378">Hydrolase</keyword>
<organism evidence="8">
    <name type="scientific">Chlorella variabilis</name>
    <name type="common">Green alga</name>
    <dbReference type="NCBI Taxonomy" id="554065"/>
    <lineage>
        <taxon>Eukaryota</taxon>
        <taxon>Viridiplantae</taxon>
        <taxon>Chlorophyta</taxon>
        <taxon>core chlorophytes</taxon>
        <taxon>Trebouxiophyceae</taxon>
        <taxon>Chlorellales</taxon>
        <taxon>Chlorellaceae</taxon>
        <taxon>Chlorella clade</taxon>
        <taxon>Chlorella</taxon>
    </lineage>
</organism>
<dbReference type="PROSITE" id="PS00125">
    <property type="entry name" value="SER_THR_PHOSPHATASE"/>
    <property type="match status" value="1"/>
</dbReference>
<dbReference type="Proteomes" id="UP000008141">
    <property type="component" value="Unassembled WGS sequence"/>
</dbReference>
<dbReference type="AlphaFoldDB" id="E1Z774"/>
<sequence>MPTWGIQVVPPPEGQVVVVGDTHGQYHDVCRMLEVVGSPAAGCMYVFNGDFVDRGAWGLETLVLLASWKLALPQQVFLLRGNHESATCTLAYGFKGELVAKYGKSHWRPVYAACKRLFSSLPLAAKIGQQTLVVHGGLFRRQPQRGVGKNKRKRAHPLLYGLDDVTLGTLEDLARATKGGMDPNGLGASRLASDVLWSDPVGDPGFQPNVARGVGMCFGPDITERFLNQNGLRLVLRSHEGPDAREGRDDMQPMSGGYTLDHDTPAGKLMTVFRHAMGLRNAPDYPQFMPEEAERYNNLAAVAVLMAPDWATPTMRQFAAAHPRPEAQPYYDLYVPDSDEEFEPAASSASGMTDVERPSASTMSVASGAGTSQQPPLQQLPTAEADSMEAAGAAATPAAQETSSKSEETAVVAMAEAVGEGSSRSRPPIQPIRVAAHLQHGAASAARGGKRVREAAAVANLAAEPPCPPV</sequence>
<dbReference type="OMA" id="GSHRYEN"/>
<evidence type="ECO:0000256" key="5">
    <source>
        <dbReference type="SAM" id="MobiDB-lite"/>
    </source>
</evidence>
<evidence type="ECO:0000313" key="7">
    <source>
        <dbReference type="EMBL" id="EFN58373.1"/>
    </source>
</evidence>
<dbReference type="RefSeq" id="XP_005850475.1">
    <property type="nucleotide sequence ID" value="XM_005850413.1"/>
</dbReference>
<dbReference type="OrthoDB" id="445564at2759"/>
<gene>
    <name evidence="7" type="ORF">CHLNCDRAFT_20762</name>
</gene>
<dbReference type="GeneID" id="17357579"/>
<dbReference type="PANTHER" id="PTHR45668:SF9">
    <property type="entry name" value="SERINE_THREONINE-PROTEIN PHOSPHATASE 7"/>
    <property type="match status" value="1"/>
</dbReference>
<feature type="region of interest" description="Disordered" evidence="5">
    <location>
        <begin position="341"/>
        <end position="410"/>
    </location>
</feature>